<organism evidence="1 2">
    <name type="scientific">Panaeolus cyanescens</name>
    <dbReference type="NCBI Taxonomy" id="181874"/>
    <lineage>
        <taxon>Eukaryota</taxon>
        <taxon>Fungi</taxon>
        <taxon>Dikarya</taxon>
        <taxon>Basidiomycota</taxon>
        <taxon>Agaricomycotina</taxon>
        <taxon>Agaricomycetes</taxon>
        <taxon>Agaricomycetidae</taxon>
        <taxon>Agaricales</taxon>
        <taxon>Agaricineae</taxon>
        <taxon>Galeropsidaceae</taxon>
        <taxon>Panaeolus</taxon>
    </lineage>
</organism>
<name>A0A409YRT3_9AGAR</name>
<dbReference type="AlphaFoldDB" id="A0A409YRT3"/>
<reference evidence="1 2" key="1">
    <citation type="journal article" date="2018" name="Evol. Lett.">
        <title>Horizontal gene cluster transfer increased hallucinogenic mushroom diversity.</title>
        <authorList>
            <person name="Reynolds H.T."/>
            <person name="Vijayakumar V."/>
            <person name="Gluck-Thaler E."/>
            <person name="Korotkin H.B."/>
            <person name="Matheny P.B."/>
            <person name="Slot J.C."/>
        </authorList>
    </citation>
    <scope>NUCLEOTIDE SEQUENCE [LARGE SCALE GENOMIC DNA]</scope>
    <source>
        <strain evidence="1 2">2629</strain>
    </source>
</reference>
<evidence type="ECO:0000313" key="2">
    <source>
        <dbReference type="Proteomes" id="UP000284842"/>
    </source>
</evidence>
<sequence>MFSEIIEPELDLLFLYSVSLKPDTHKPNAPTATLAQRAYVQDIIMYGGYCIAAQLSTLQPFIYSAENQKEEKVCREWFTWGMRKEI</sequence>
<proteinExistence type="predicted"/>
<dbReference type="Proteomes" id="UP000284842">
    <property type="component" value="Unassembled WGS sequence"/>
</dbReference>
<dbReference type="InParanoid" id="A0A409YRT3"/>
<gene>
    <name evidence="1" type="ORF">CVT24_006673</name>
</gene>
<feature type="non-terminal residue" evidence="1">
    <location>
        <position position="86"/>
    </location>
</feature>
<evidence type="ECO:0000313" key="1">
    <source>
        <dbReference type="EMBL" id="PPR05721.1"/>
    </source>
</evidence>
<comment type="caution">
    <text evidence="1">The sequence shown here is derived from an EMBL/GenBank/DDBJ whole genome shotgun (WGS) entry which is preliminary data.</text>
</comment>
<keyword evidence="2" id="KW-1185">Reference proteome</keyword>
<protein>
    <submittedName>
        <fullName evidence="1">Uncharacterized protein</fullName>
    </submittedName>
</protein>
<accession>A0A409YRT3</accession>
<dbReference type="EMBL" id="NHTK01000769">
    <property type="protein sequence ID" value="PPR05721.1"/>
    <property type="molecule type" value="Genomic_DNA"/>
</dbReference>